<feature type="repeat" description="PPR" evidence="2">
    <location>
        <begin position="456"/>
        <end position="490"/>
    </location>
</feature>
<dbReference type="OrthoDB" id="185373at2759"/>
<evidence type="ECO:0000313" key="4">
    <source>
        <dbReference type="Proteomes" id="UP000015453"/>
    </source>
</evidence>
<dbReference type="PROSITE" id="PS51375">
    <property type="entry name" value="PPR"/>
    <property type="match status" value="3"/>
</dbReference>
<dbReference type="FunFam" id="1.25.40.10:FF:000090">
    <property type="entry name" value="Pentatricopeptide repeat-containing protein, chloroplastic"/>
    <property type="match status" value="1"/>
</dbReference>
<dbReference type="InterPro" id="IPR002885">
    <property type="entry name" value="PPR_rpt"/>
</dbReference>
<feature type="non-terminal residue" evidence="3">
    <location>
        <position position="1"/>
    </location>
</feature>
<keyword evidence="1" id="KW-0677">Repeat</keyword>
<dbReference type="Pfam" id="PF13041">
    <property type="entry name" value="PPR_2"/>
    <property type="match status" value="2"/>
</dbReference>
<keyword evidence="4" id="KW-1185">Reference proteome</keyword>
<dbReference type="AlphaFoldDB" id="S8EAL5"/>
<evidence type="ECO:0000313" key="3">
    <source>
        <dbReference type="EMBL" id="EPS69572.1"/>
    </source>
</evidence>
<comment type="caution">
    <text evidence="3">The sequence shown here is derived from an EMBL/GenBank/DDBJ whole genome shotgun (WGS) entry which is preliminary data.</text>
</comment>
<dbReference type="NCBIfam" id="TIGR00756">
    <property type="entry name" value="PPR"/>
    <property type="match status" value="2"/>
</dbReference>
<dbReference type="Proteomes" id="UP000015453">
    <property type="component" value="Unassembled WGS sequence"/>
</dbReference>
<organism evidence="3 4">
    <name type="scientific">Genlisea aurea</name>
    <dbReference type="NCBI Taxonomy" id="192259"/>
    <lineage>
        <taxon>Eukaryota</taxon>
        <taxon>Viridiplantae</taxon>
        <taxon>Streptophyta</taxon>
        <taxon>Embryophyta</taxon>
        <taxon>Tracheophyta</taxon>
        <taxon>Spermatophyta</taxon>
        <taxon>Magnoliopsida</taxon>
        <taxon>eudicotyledons</taxon>
        <taxon>Gunneridae</taxon>
        <taxon>Pentapetalae</taxon>
        <taxon>asterids</taxon>
        <taxon>lamiids</taxon>
        <taxon>Lamiales</taxon>
        <taxon>Lentibulariaceae</taxon>
        <taxon>Genlisea</taxon>
    </lineage>
</organism>
<dbReference type="InterPro" id="IPR011990">
    <property type="entry name" value="TPR-like_helical_dom_sf"/>
</dbReference>
<feature type="repeat" description="PPR" evidence="2">
    <location>
        <begin position="385"/>
        <end position="419"/>
    </location>
</feature>
<dbReference type="PANTHER" id="PTHR47926:SF424">
    <property type="entry name" value="PENTACOTRIPEPTIDE-REPEAT REGION OF PRORP DOMAIN-CONTAINING PROTEIN"/>
    <property type="match status" value="1"/>
</dbReference>
<dbReference type="Gene3D" id="1.25.40.10">
    <property type="entry name" value="Tetratricopeptide repeat domain"/>
    <property type="match status" value="4"/>
</dbReference>
<evidence type="ECO:0000256" key="2">
    <source>
        <dbReference type="PROSITE-ProRule" id="PRU00708"/>
    </source>
</evidence>
<gene>
    <name evidence="3" type="ORF">M569_05194</name>
</gene>
<reference evidence="3 4" key="1">
    <citation type="journal article" date="2013" name="BMC Genomics">
        <title>The miniature genome of a carnivorous plant Genlisea aurea contains a low number of genes and short non-coding sequences.</title>
        <authorList>
            <person name="Leushkin E.V."/>
            <person name="Sutormin R.A."/>
            <person name="Nabieva E.R."/>
            <person name="Penin A.A."/>
            <person name="Kondrashov A.S."/>
            <person name="Logacheva M.D."/>
        </authorList>
    </citation>
    <scope>NUCLEOTIDE SEQUENCE [LARGE SCALE GENOMIC DNA]</scope>
</reference>
<dbReference type="Pfam" id="PF01535">
    <property type="entry name" value="PPR"/>
    <property type="match status" value="3"/>
</dbReference>
<dbReference type="EMBL" id="AUSU01002064">
    <property type="protein sequence ID" value="EPS69572.1"/>
    <property type="molecule type" value="Genomic_DNA"/>
</dbReference>
<dbReference type="InterPro" id="IPR046848">
    <property type="entry name" value="E_motif"/>
</dbReference>
<evidence type="ECO:0008006" key="5">
    <source>
        <dbReference type="Google" id="ProtNLM"/>
    </source>
</evidence>
<name>S8EAL5_9LAMI</name>
<feature type="non-terminal residue" evidence="3">
    <location>
        <position position="565"/>
    </location>
</feature>
<dbReference type="InterPro" id="IPR046960">
    <property type="entry name" value="PPR_At4g14850-like_plant"/>
</dbReference>
<proteinExistence type="predicted"/>
<accession>S8EAL5</accession>
<dbReference type="PANTHER" id="PTHR47926">
    <property type="entry name" value="PENTATRICOPEPTIDE REPEAT-CONTAINING PROTEIN"/>
    <property type="match status" value="1"/>
</dbReference>
<feature type="repeat" description="PPR" evidence="2">
    <location>
        <begin position="283"/>
        <end position="317"/>
    </location>
</feature>
<dbReference type="GO" id="GO:0009451">
    <property type="term" value="P:RNA modification"/>
    <property type="evidence" value="ECO:0007669"/>
    <property type="project" value="InterPro"/>
</dbReference>
<dbReference type="GO" id="GO:0003723">
    <property type="term" value="F:RNA binding"/>
    <property type="evidence" value="ECO:0007669"/>
    <property type="project" value="InterPro"/>
</dbReference>
<sequence>GGMIHAHILKSGYAFKHTVTDLTNMYMKLGLIRNAAELFDEIPEPNLSILNVVVSGFLQNRVVDEGFEVFKFFCMPGLKLDPFTVASVASSCRIVTSGGQVHCLAVKIDLEMDQYVATSLLTMYLNCAELKSAATLFSAIQDKKMVCYAAYLSGLVQNGVVKLVLQIFNEMRGLLRENPIPVIVVAVLSAIGSGKLLNLGMQLHGLILKLELESDTIVGTSLVDMYSKCGSWRYSYDAFTEMGSSRNLITWNSMIVGSMQNDRVEDAVNLFVELESLQGLKADGTIWNSMISGFSSLGRADEAFLFLRKMMSSGLQPNEQCLTSLLSSCSSHCLERYGKEVHAYATRMEIVDDFLATGIIDMYMKCGAPSSAHKVFDDFRKRSSDPVLWNAMISGYARNGRSEDAFVVFEEMIEHRIKPNVTTLNCLLSVCSHTGELEKGFEFFRLLTVVHGLEPTPKHMNVLIDLLSRAGRLDEAYELLEAVNRNETRAAAAALLGASKIHSEFGLGEEMARRVVELEPENPIPFVILSNIYAGQDKWKDVVETRKALDQKGLKKQPGLSSIVV</sequence>
<protein>
    <recommendedName>
        <fullName evidence="5">Pentatricopeptide repeat-containing protein</fullName>
    </recommendedName>
</protein>
<dbReference type="Pfam" id="PF20431">
    <property type="entry name" value="E_motif"/>
    <property type="match status" value="1"/>
</dbReference>
<evidence type="ECO:0000256" key="1">
    <source>
        <dbReference type="ARBA" id="ARBA00022737"/>
    </source>
</evidence>
<dbReference type="SUPFAM" id="SSF48452">
    <property type="entry name" value="TPR-like"/>
    <property type="match status" value="1"/>
</dbReference>